<evidence type="ECO:0000256" key="1">
    <source>
        <dbReference type="SAM" id="SignalP"/>
    </source>
</evidence>
<evidence type="ECO:0000259" key="2">
    <source>
        <dbReference type="Pfam" id="PF16077"/>
    </source>
</evidence>
<dbReference type="Gene3D" id="2.10.90.10">
    <property type="entry name" value="Cystine-knot cytokines"/>
    <property type="match status" value="1"/>
</dbReference>
<evidence type="ECO:0000313" key="3">
    <source>
        <dbReference type="EnsemblMetazoa" id="XP_037868895.1"/>
    </source>
</evidence>
<keyword evidence="4" id="KW-1185">Reference proteome</keyword>
<sequence length="188" mass="21040">MILLKVILTLLLTKGFLCSSAFQWPRKCKDSMICSVKPNWMTEDLKTNIEQAAIALKLKNSNSRPIIVNFTSFSASTPKIMHNPPDSNCAYESWTEQPFIVKNDNHIKAVVQTEFFKQHINMVQCATSRTSLSSDPLQCFSNVLAADGSRCVTKNTDITLLTYNVKTGKVDWTPVRIPVCCTCVIESS</sequence>
<dbReference type="GeneID" id="110386081"/>
<dbReference type="Proteomes" id="UP000005204">
    <property type="component" value="Unassembled WGS sequence"/>
</dbReference>
<proteinExistence type="predicted"/>
<dbReference type="InterPro" id="IPR029034">
    <property type="entry name" value="Cystine-knot_cytokine"/>
</dbReference>
<reference evidence="3" key="2">
    <citation type="submission" date="2022-06" db="UniProtKB">
        <authorList>
            <consortium name="EnsemblMetazoa"/>
        </authorList>
    </citation>
    <scope>IDENTIFICATION</scope>
    <source>
        <strain evidence="3">p50T (Dazao)</strain>
    </source>
</reference>
<dbReference type="KEGG" id="bmor:110386081"/>
<dbReference type="AlphaFoldDB" id="A0A8R2QZ77"/>
<feature type="signal peptide" evidence="1">
    <location>
        <begin position="1"/>
        <end position="18"/>
    </location>
</feature>
<dbReference type="InterPro" id="IPR032104">
    <property type="entry name" value="Spaetzle"/>
</dbReference>
<organism evidence="3 4">
    <name type="scientific">Bombyx mori</name>
    <name type="common">Silk moth</name>
    <dbReference type="NCBI Taxonomy" id="7091"/>
    <lineage>
        <taxon>Eukaryota</taxon>
        <taxon>Metazoa</taxon>
        <taxon>Ecdysozoa</taxon>
        <taxon>Arthropoda</taxon>
        <taxon>Hexapoda</taxon>
        <taxon>Insecta</taxon>
        <taxon>Pterygota</taxon>
        <taxon>Neoptera</taxon>
        <taxon>Endopterygota</taxon>
        <taxon>Lepidoptera</taxon>
        <taxon>Glossata</taxon>
        <taxon>Ditrysia</taxon>
        <taxon>Bombycoidea</taxon>
        <taxon>Bombycidae</taxon>
        <taxon>Bombycinae</taxon>
        <taxon>Bombyx</taxon>
    </lineage>
</organism>
<name>A0A8R2QZ77_BOMMO</name>
<dbReference type="SUPFAM" id="SSF57501">
    <property type="entry name" value="Cystine-knot cytokines"/>
    <property type="match status" value="1"/>
</dbReference>
<dbReference type="Pfam" id="PF16077">
    <property type="entry name" value="Spaetzle"/>
    <property type="match status" value="1"/>
</dbReference>
<dbReference type="EnsemblMetazoa" id="XM_038012967.1">
    <property type="protein sequence ID" value="XP_037868895.1"/>
    <property type="gene ID" value="LOC110386081"/>
</dbReference>
<reference evidence="4" key="1">
    <citation type="journal article" date="2008" name="Insect Biochem. Mol. Biol.">
        <title>The genome of a lepidopteran model insect, the silkworm Bombyx mori.</title>
        <authorList>
            <consortium name="International Silkworm Genome Consortium"/>
        </authorList>
    </citation>
    <scope>NUCLEOTIDE SEQUENCE [LARGE SCALE GENOMIC DNA]</scope>
    <source>
        <strain evidence="4">p50T</strain>
    </source>
</reference>
<accession>A0A8R2QZ77</accession>
<feature type="chain" id="PRO_5035712261" description="Spaetzle domain-containing protein" evidence="1">
    <location>
        <begin position="19"/>
        <end position="188"/>
    </location>
</feature>
<evidence type="ECO:0000313" key="4">
    <source>
        <dbReference type="Proteomes" id="UP000005204"/>
    </source>
</evidence>
<feature type="domain" description="Spaetzle" evidence="2">
    <location>
        <begin position="89"/>
        <end position="185"/>
    </location>
</feature>
<dbReference type="RefSeq" id="XP_037868895.1">
    <property type="nucleotide sequence ID" value="XM_038012967.2"/>
</dbReference>
<keyword evidence="1" id="KW-0732">Signal</keyword>
<dbReference type="PROSITE" id="PS50270">
    <property type="entry name" value="NGF_2"/>
    <property type="match status" value="1"/>
</dbReference>
<protein>
    <recommendedName>
        <fullName evidence="2">Spaetzle domain-containing protein</fullName>
    </recommendedName>
</protein>